<dbReference type="PANTHER" id="PTHR13420">
    <property type="entry name" value="UPF0235 PROTEIN C15ORF40"/>
    <property type="match status" value="1"/>
</dbReference>
<reference evidence="3 4" key="1">
    <citation type="submission" date="2020-02" db="EMBL/GenBank/DDBJ databases">
        <title>Genomic and physiological characterization of two novel Nitrospinaceae genera.</title>
        <authorList>
            <person name="Mueller A.J."/>
            <person name="Jung M.-Y."/>
            <person name="Strachan C.R."/>
            <person name="Herbold C.W."/>
            <person name="Kirkegaard R.H."/>
            <person name="Daims H."/>
        </authorList>
    </citation>
    <scope>NUCLEOTIDE SEQUENCE [LARGE SCALE GENOMIC DNA]</scope>
    <source>
        <strain evidence="3">EB</strain>
    </source>
</reference>
<sequence>MPTVLRDGGIQFGIRVQPRSSRNEISGIQGDRLKIKLTSPPVDGAANKSCLKFLSKYFGVSLSRVTLVSGQSGRNKTIHIEGLDAAQFDSLLAPILSSNSNSK</sequence>
<accession>A0A7T0BZ88</accession>
<dbReference type="Pfam" id="PF02594">
    <property type="entry name" value="DUF167"/>
    <property type="match status" value="1"/>
</dbReference>
<proteinExistence type="inferred from homology"/>
<organism evidence="3 4">
    <name type="scientific">Candidatus Nitronauta litoralis</name>
    <dbReference type="NCBI Taxonomy" id="2705533"/>
    <lineage>
        <taxon>Bacteria</taxon>
        <taxon>Pseudomonadati</taxon>
        <taxon>Nitrospinota/Tectimicrobiota group</taxon>
        <taxon>Nitrospinota</taxon>
        <taxon>Nitrospinia</taxon>
        <taxon>Nitrospinales</taxon>
        <taxon>Nitrospinaceae</taxon>
        <taxon>Candidatus Nitronauta</taxon>
    </lineage>
</organism>
<protein>
    <recommendedName>
        <fullName evidence="2">UPF0235 protein G3M70_01400</fullName>
    </recommendedName>
</protein>
<dbReference type="Gene3D" id="3.30.1200.10">
    <property type="entry name" value="YggU-like"/>
    <property type="match status" value="1"/>
</dbReference>
<dbReference type="KEGG" id="nli:G3M70_01400"/>
<dbReference type="Proteomes" id="UP000594688">
    <property type="component" value="Chromosome"/>
</dbReference>
<name>A0A7T0BZ88_9BACT</name>
<dbReference type="GO" id="GO:0005737">
    <property type="term" value="C:cytoplasm"/>
    <property type="evidence" value="ECO:0007669"/>
    <property type="project" value="TreeGrafter"/>
</dbReference>
<dbReference type="SMART" id="SM01152">
    <property type="entry name" value="DUF167"/>
    <property type="match status" value="1"/>
</dbReference>
<evidence type="ECO:0000256" key="1">
    <source>
        <dbReference type="ARBA" id="ARBA00010364"/>
    </source>
</evidence>
<evidence type="ECO:0000313" key="4">
    <source>
        <dbReference type="Proteomes" id="UP000594688"/>
    </source>
</evidence>
<dbReference type="EMBL" id="CP048685">
    <property type="protein sequence ID" value="QPJ63671.1"/>
    <property type="molecule type" value="Genomic_DNA"/>
</dbReference>
<gene>
    <name evidence="3" type="ORF">G3M70_01400</name>
</gene>
<dbReference type="HAMAP" id="MF_00634">
    <property type="entry name" value="UPF0235"/>
    <property type="match status" value="1"/>
</dbReference>
<dbReference type="SUPFAM" id="SSF69786">
    <property type="entry name" value="YggU-like"/>
    <property type="match status" value="1"/>
</dbReference>
<evidence type="ECO:0000313" key="3">
    <source>
        <dbReference type="EMBL" id="QPJ63671.1"/>
    </source>
</evidence>
<dbReference type="NCBIfam" id="TIGR00251">
    <property type="entry name" value="DUF167 family protein"/>
    <property type="match status" value="1"/>
</dbReference>
<dbReference type="InterPro" id="IPR003746">
    <property type="entry name" value="DUF167"/>
</dbReference>
<dbReference type="PANTHER" id="PTHR13420:SF7">
    <property type="entry name" value="UPF0235 PROTEIN C15ORF40"/>
    <property type="match status" value="1"/>
</dbReference>
<dbReference type="InterPro" id="IPR036591">
    <property type="entry name" value="YggU-like_sf"/>
</dbReference>
<dbReference type="AlphaFoldDB" id="A0A7T0BZ88"/>
<evidence type="ECO:0000256" key="2">
    <source>
        <dbReference type="HAMAP-Rule" id="MF_00634"/>
    </source>
</evidence>
<comment type="similarity">
    <text evidence="1 2">Belongs to the UPF0235 family.</text>
</comment>